<evidence type="ECO:0000256" key="10">
    <source>
        <dbReference type="ARBA" id="ARBA00023145"/>
    </source>
</evidence>
<dbReference type="CDD" id="cd04056">
    <property type="entry name" value="Peptidases_S53"/>
    <property type="match status" value="1"/>
</dbReference>
<dbReference type="PANTHER" id="PTHR14218">
    <property type="entry name" value="PROTEASE S8 TRIPEPTIDYL PEPTIDASE I CLN2"/>
    <property type="match status" value="1"/>
</dbReference>
<feature type="active site" description="Charge relay system" evidence="11">
    <location>
        <position position="308"/>
    </location>
</feature>
<evidence type="ECO:0000256" key="7">
    <source>
        <dbReference type="ARBA" id="ARBA00022801"/>
    </source>
</evidence>
<keyword evidence="8 11" id="KW-0720">Serine protease</keyword>
<dbReference type="SMART" id="SM00944">
    <property type="entry name" value="Pro-kuma_activ"/>
    <property type="match status" value="1"/>
</dbReference>
<accession>A0ABR3TD85</accession>
<dbReference type="PANTHER" id="PTHR14218:SF39">
    <property type="entry name" value="PEPTIDASE S53 DOMAIN-CONTAINING PROTEIN"/>
    <property type="match status" value="1"/>
</dbReference>
<keyword evidence="15" id="KW-1185">Reference proteome</keyword>
<keyword evidence="6 11" id="KW-0479">Metal-binding</keyword>
<dbReference type="InterPro" id="IPR015366">
    <property type="entry name" value="S53_propep"/>
</dbReference>
<dbReference type="EMBL" id="JAJVDC020000003">
    <property type="protein sequence ID" value="KAL1637551.1"/>
    <property type="molecule type" value="Genomic_DNA"/>
</dbReference>
<evidence type="ECO:0000256" key="2">
    <source>
        <dbReference type="ARBA" id="ARBA00002451"/>
    </source>
</evidence>
<dbReference type="Proteomes" id="UP001521116">
    <property type="component" value="Unassembled WGS sequence"/>
</dbReference>
<keyword evidence="7 11" id="KW-0378">Hydrolase</keyword>
<proteinExistence type="predicted"/>
<dbReference type="InterPro" id="IPR050819">
    <property type="entry name" value="Tripeptidyl-peptidase_I"/>
</dbReference>
<gene>
    <name evidence="14" type="ORF">SLS56_000689</name>
</gene>
<comment type="caution">
    <text evidence="14">The sequence shown here is derived from an EMBL/GenBank/DDBJ whole genome shotgun (WGS) entry which is preliminary data.</text>
</comment>
<comment type="subcellular location">
    <subcellularLocation>
        <location evidence="3">Secreted</location>
        <location evidence="3">Extracellular space</location>
    </subcellularLocation>
</comment>
<feature type="chain" id="PRO_5045916419" description="tripeptidyl-peptidase II" evidence="12">
    <location>
        <begin position="17"/>
        <end position="619"/>
    </location>
</feature>
<keyword evidence="10" id="KW-0865">Zymogen</keyword>
<feature type="binding site" evidence="11">
    <location>
        <position position="594"/>
    </location>
    <ligand>
        <name>Ca(2+)</name>
        <dbReference type="ChEBI" id="CHEBI:29108"/>
    </ligand>
</feature>
<dbReference type="Pfam" id="PF09286">
    <property type="entry name" value="Pro-kuma_activ"/>
    <property type="match status" value="1"/>
</dbReference>
<feature type="signal peptide" evidence="12">
    <location>
        <begin position="1"/>
        <end position="16"/>
    </location>
</feature>
<sequence length="619" mass="66640">MRGPSLVLLLAAATAASPLRPRANYRLKEAFHVPRSWSRVARAPSDHVINLQIGLKQGQFDELERHLYEVSDPRHERYGQHLSQHEVNELVKPAAETLDLVHEWLEDNGIDRARLEYSAAQDWIKVALPVHYVESLLDTEYSVYQHESGGHVVRTPAWSLPAHLHAHVDTVQPTNSFFRAASRASNVRPIVEDVKSPLAPERFAAVQAASAAGDVPDVCNTTYVTPQCLRTYYGTLDYAVQVPGQNRIGLTNYLNETSKRTDVKSFLQQFRPDAVSAADNFTIEVINGGDNTQTPNTAEQNDAGKNMEGNLDAETILAFGYPTPLTAYNTGGEPPFTPDASTDTNSNEPYLDWVLHVLNETNPPQVISTSYGDDEQTVPFSYATKVCQAFAQLGARGVSLLFASGDAGVGDEGYCVSNNGTDAATFLPSFPDGCPYVTSVGATTGFSPEVAAYDVLSSGSVFTSGGGYSNYFAQPAYQAEAVQNYSATHLADGLYAGLYNASGRAYPDLAAQGQKFVVTWEGSNIRLDGTSASTPLASVILSLVNDALIAAGKSPLGFLNPWLYQGGWKAFNDVTNGSAAGCGVDGFVAAEGWDPVTGFGTPNFPAILESLGLEYHTSK</sequence>
<evidence type="ECO:0000259" key="13">
    <source>
        <dbReference type="PROSITE" id="PS51695"/>
    </source>
</evidence>
<organism evidence="14 15">
    <name type="scientific">Neofusicoccum ribis</name>
    <dbReference type="NCBI Taxonomy" id="45134"/>
    <lineage>
        <taxon>Eukaryota</taxon>
        <taxon>Fungi</taxon>
        <taxon>Dikarya</taxon>
        <taxon>Ascomycota</taxon>
        <taxon>Pezizomycotina</taxon>
        <taxon>Dothideomycetes</taxon>
        <taxon>Dothideomycetes incertae sedis</taxon>
        <taxon>Botryosphaeriales</taxon>
        <taxon>Botryosphaeriaceae</taxon>
        <taxon>Neofusicoccum</taxon>
    </lineage>
</organism>
<evidence type="ECO:0000256" key="5">
    <source>
        <dbReference type="ARBA" id="ARBA00022670"/>
    </source>
</evidence>
<evidence type="ECO:0000256" key="9">
    <source>
        <dbReference type="ARBA" id="ARBA00022837"/>
    </source>
</evidence>
<keyword evidence="5 11" id="KW-0645">Protease</keyword>
<comment type="catalytic activity">
    <reaction evidence="1">
        <text>Release of an N-terminal tripeptide from a polypeptide.</text>
        <dbReference type="EC" id="3.4.14.10"/>
    </reaction>
</comment>
<keyword evidence="12" id="KW-0732">Signal</keyword>
<dbReference type="InterPro" id="IPR030400">
    <property type="entry name" value="Sedolisin_dom"/>
</dbReference>
<dbReference type="PROSITE" id="PS51695">
    <property type="entry name" value="SEDOLISIN"/>
    <property type="match status" value="1"/>
</dbReference>
<comment type="cofactor">
    <cofactor evidence="11">
        <name>Ca(2+)</name>
        <dbReference type="ChEBI" id="CHEBI:29108"/>
    </cofactor>
    <text evidence="11">Binds 1 Ca(2+) ion per subunit.</text>
</comment>
<dbReference type="InterPro" id="IPR036852">
    <property type="entry name" value="Peptidase_S8/S53_dom_sf"/>
</dbReference>
<feature type="domain" description="Peptidase S53" evidence="13">
    <location>
        <begin position="223"/>
        <end position="614"/>
    </location>
</feature>
<evidence type="ECO:0000256" key="11">
    <source>
        <dbReference type="PROSITE-ProRule" id="PRU01032"/>
    </source>
</evidence>
<dbReference type="EC" id="3.4.14.10" evidence="4"/>
<dbReference type="SUPFAM" id="SSF52743">
    <property type="entry name" value="Subtilisin-like"/>
    <property type="match status" value="1"/>
</dbReference>
<dbReference type="InterPro" id="IPR000209">
    <property type="entry name" value="Peptidase_S8/S53_dom"/>
</dbReference>
<evidence type="ECO:0000256" key="4">
    <source>
        <dbReference type="ARBA" id="ARBA00012462"/>
    </source>
</evidence>
<dbReference type="Gene3D" id="3.40.50.200">
    <property type="entry name" value="Peptidase S8/S53 domain"/>
    <property type="match status" value="1"/>
</dbReference>
<evidence type="ECO:0000313" key="15">
    <source>
        <dbReference type="Proteomes" id="UP001521116"/>
    </source>
</evidence>
<comment type="function">
    <text evidence="2">Secreted tripeptidyl-peptidase which degrades proteins at acidic pHs and is involved in virulence.</text>
</comment>
<evidence type="ECO:0000256" key="8">
    <source>
        <dbReference type="ARBA" id="ARBA00022825"/>
    </source>
</evidence>
<feature type="binding site" evidence="11">
    <location>
        <position position="574"/>
    </location>
    <ligand>
        <name>Ca(2+)</name>
        <dbReference type="ChEBI" id="CHEBI:29108"/>
    </ligand>
</feature>
<dbReference type="SUPFAM" id="SSF54897">
    <property type="entry name" value="Protease propeptides/inhibitors"/>
    <property type="match status" value="1"/>
</dbReference>
<evidence type="ECO:0000256" key="6">
    <source>
        <dbReference type="ARBA" id="ARBA00022723"/>
    </source>
</evidence>
<keyword evidence="9 11" id="KW-0106">Calcium</keyword>
<feature type="binding site" evidence="11">
    <location>
        <position position="592"/>
    </location>
    <ligand>
        <name>Ca(2+)</name>
        <dbReference type="ChEBI" id="CHEBI:29108"/>
    </ligand>
</feature>
<protein>
    <recommendedName>
        <fullName evidence="4">tripeptidyl-peptidase II</fullName>
        <ecNumber evidence="4">3.4.14.10</ecNumber>
    </recommendedName>
</protein>
<evidence type="ECO:0000256" key="1">
    <source>
        <dbReference type="ARBA" id="ARBA00001910"/>
    </source>
</evidence>
<feature type="active site" description="Charge relay system" evidence="11">
    <location>
        <position position="531"/>
    </location>
</feature>
<evidence type="ECO:0000256" key="3">
    <source>
        <dbReference type="ARBA" id="ARBA00004239"/>
    </source>
</evidence>
<dbReference type="CDD" id="cd11377">
    <property type="entry name" value="Pro-peptidase_S53"/>
    <property type="match status" value="1"/>
</dbReference>
<feature type="active site" description="Charge relay system" evidence="11">
    <location>
        <position position="312"/>
    </location>
</feature>
<reference evidence="14 15" key="1">
    <citation type="submission" date="2024-02" db="EMBL/GenBank/DDBJ databases">
        <title>De novo assembly and annotation of 12 fungi associated with fruit tree decline syndrome in Ontario, Canada.</title>
        <authorList>
            <person name="Sulman M."/>
            <person name="Ellouze W."/>
            <person name="Ilyukhin E."/>
        </authorList>
    </citation>
    <scope>NUCLEOTIDE SEQUENCE [LARGE SCALE GENOMIC DNA]</scope>
    <source>
        <strain evidence="14 15">M1-105</strain>
    </source>
</reference>
<feature type="binding site" evidence="11">
    <location>
        <position position="573"/>
    </location>
    <ligand>
        <name>Ca(2+)</name>
        <dbReference type="ChEBI" id="CHEBI:29108"/>
    </ligand>
</feature>
<dbReference type="Pfam" id="PF00082">
    <property type="entry name" value="Peptidase_S8"/>
    <property type="match status" value="1"/>
</dbReference>
<name>A0ABR3TD85_9PEZI</name>
<evidence type="ECO:0000313" key="14">
    <source>
        <dbReference type="EMBL" id="KAL1637551.1"/>
    </source>
</evidence>
<evidence type="ECO:0000256" key="12">
    <source>
        <dbReference type="SAM" id="SignalP"/>
    </source>
</evidence>